<evidence type="ECO:0000313" key="1">
    <source>
        <dbReference type="EMBL" id="MBY19029.1"/>
    </source>
</evidence>
<dbReference type="EMBL" id="GGMR01006410">
    <property type="protein sequence ID" value="MBY19029.1"/>
    <property type="molecule type" value="Transcribed_RNA"/>
</dbReference>
<proteinExistence type="predicted"/>
<name>A0A2S2NPA9_SCHGA</name>
<sequence>MSFHFSLECYITGFKKVLKPGSMPKKHIRKLFSPLSIQSEVQPSTSSVQLSLNKETIDECEQIITVGVNDSFEKDFGSLVETSITNTIDSIVLKLLNGNFQFLKS</sequence>
<gene>
    <name evidence="1" type="ORF">g.49254</name>
</gene>
<reference evidence="1" key="1">
    <citation type="submission" date="2018-04" db="EMBL/GenBank/DDBJ databases">
        <title>Transcriptome of Schizaphis graminum biotype I.</title>
        <authorList>
            <person name="Scully E.D."/>
            <person name="Geib S.M."/>
            <person name="Palmer N.A."/>
            <person name="Koch K."/>
            <person name="Bradshaw J."/>
            <person name="Heng-Moss T."/>
            <person name="Sarath G."/>
        </authorList>
    </citation>
    <scope>NUCLEOTIDE SEQUENCE</scope>
</reference>
<organism evidence="1">
    <name type="scientific">Schizaphis graminum</name>
    <name type="common">Green bug aphid</name>
    <dbReference type="NCBI Taxonomy" id="13262"/>
    <lineage>
        <taxon>Eukaryota</taxon>
        <taxon>Metazoa</taxon>
        <taxon>Ecdysozoa</taxon>
        <taxon>Arthropoda</taxon>
        <taxon>Hexapoda</taxon>
        <taxon>Insecta</taxon>
        <taxon>Pterygota</taxon>
        <taxon>Neoptera</taxon>
        <taxon>Paraneoptera</taxon>
        <taxon>Hemiptera</taxon>
        <taxon>Sternorrhyncha</taxon>
        <taxon>Aphidomorpha</taxon>
        <taxon>Aphidoidea</taxon>
        <taxon>Aphididae</taxon>
        <taxon>Aphidini</taxon>
        <taxon>Schizaphis</taxon>
    </lineage>
</organism>
<protein>
    <submittedName>
        <fullName evidence="1">Uncharacterized protein</fullName>
    </submittedName>
</protein>
<accession>A0A2S2NPA9</accession>
<dbReference type="AlphaFoldDB" id="A0A2S2NPA9"/>